<feature type="region of interest" description="Disordered" evidence="7">
    <location>
        <begin position="238"/>
        <end position="257"/>
    </location>
</feature>
<evidence type="ECO:0000313" key="9">
    <source>
        <dbReference type="Proteomes" id="UP001183648"/>
    </source>
</evidence>
<keyword evidence="3 6" id="KW-0812">Transmembrane</keyword>
<comment type="caution">
    <text evidence="8">The sequence shown here is derived from an EMBL/GenBank/DDBJ whole genome shotgun (WGS) entry which is preliminary data.</text>
</comment>
<comment type="similarity">
    <text evidence="2 6">Belongs to the SURF1 family.</text>
</comment>
<organism evidence="8 9">
    <name type="scientific">Nocardioides marmoribigeumensis</name>
    <dbReference type="NCBI Taxonomy" id="433649"/>
    <lineage>
        <taxon>Bacteria</taxon>
        <taxon>Bacillati</taxon>
        <taxon>Actinomycetota</taxon>
        <taxon>Actinomycetes</taxon>
        <taxon>Propionibacteriales</taxon>
        <taxon>Nocardioidaceae</taxon>
        <taxon>Nocardioides</taxon>
    </lineage>
</organism>
<protein>
    <recommendedName>
        <fullName evidence="6">SURF1-like protein</fullName>
    </recommendedName>
</protein>
<dbReference type="PANTHER" id="PTHR23427:SF2">
    <property type="entry name" value="SURFEIT LOCUS PROTEIN 1"/>
    <property type="match status" value="1"/>
</dbReference>
<feature type="transmembrane region" description="Helical" evidence="6">
    <location>
        <begin position="212"/>
        <end position="234"/>
    </location>
</feature>
<proteinExistence type="inferred from homology"/>
<evidence type="ECO:0000256" key="7">
    <source>
        <dbReference type="SAM" id="MobiDB-lite"/>
    </source>
</evidence>
<evidence type="ECO:0000256" key="1">
    <source>
        <dbReference type="ARBA" id="ARBA00004370"/>
    </source>
</evidence>
<accession>A0ABU2C1C1</accession>
<dbReference type="PANTHER" id="PTHR23427">
    <property type="entry name" value="SURFEIT LOCUS PROTEIN"/>
    <property type="match status" value="1"/>
</dbReference>
<dbReference type="Proteomes" id="UP001183648">
    <property type="component" value="Unassembled WGS sequence"/>
</dbReference>
<keyword evidence="9" id="KW-1185">Reference proteome</keyword>
<evidence type="ECO:0000256" key="5">
    <source>
        <dbReference type="ARBA" id="ARBA00023136"/>
    </source>
</evidence>
<sequence length="257" mass="28103">MRLGFLLSRRWVLFFAAVLLMAWGAVRLGEWQFHRLHDREQRNAWTERNLAASPAPVADVLSVDAPLPESREFRRVTASGTYDAAGTFVVRYQTRDGDGGVDVVTPLRLDDGSYVLVDRGWTATQDPGFGPDDAPNPPAGRVQVTGWARADSTGDKTGITGGSTREVSSRAATDRVDGPLRQGFVDLQRETPTVTPALVPVDKPDLGDGPHLFYGIQWWFFGALAVGGFGYLVWDEARGGQRPRRKPPSTGRATPVT</sequence>
<evidence type="ECO:0000256" key="6">
    <source>
        <dbReference type="RuleBase" id="RU363076"/>
    </source>
</evidence>
<feature type="region of interest" description="Disordered" evidence="7">
    <location>
        <begin position="151"/>
        <end position="173"/>
    </location>
</feature>
<keyword evidence="5 6" id="KW-0472">Membrane</keyword>
<dbReference type="InterPro" id="IPR045214">
    <property type="entry name" value="Surf1/Surf4"/>
</dbReference>
<dbReference type="PROSITE" id="PS50895">
    <property type="entry name" value="SURF1"/>
    <property type="match status" value="1"/>
</dbReference>
<evidence type="ECO:0000256" key="2">
    <source>
        <dbReference type="ARBA" id="ARBA00007165"/>
    </source>
</evidence>
<evidence type="ECO:0000256" key="4">
    <source>
        <dbReference type="ARBA" id="ARBA00022989"/>
    </source>
</evidence>
<comment type="subcellular location">
    <subcellularLocation>
        <location evidence="6">Cell membrane</location>
        <topology evidence="6">Multi-pass membrane protein</topology>
    </subcellularLocation>
    <subcellularLocation>
        <location evidence="1">Membrane</location>
    </subcellularLocation>
</comment>
<reference evidence="8 9" key="1">
    <citation type="submission" date="2023-07" db="EMBL/GenBank/DDBJ databases">
        <title>Sequencing the genomes of 1000 actinobacteria strains.</title>
        <authorList>
            <person name="Klenk H.-P."/>
        </authorList>
    </citation>
    <scope>NUCLEOTIDE SEQUENCE [LARGE SCALE GENOMIC DNA]</scope>
    <source>
        <strain evidence="8 9">DSM 19426</strain>
    </source>
</reference>
<name>A0ABU2C1C1_9ACTN</name>
<dbReference type="Pfam" id="PF02104">
    <property type="entry name" value="SURF1"/>
    <property type="match status" value="1"/>
</dbReference>
<gene>
    <name evidence="8" type="ORF">J2S63_004014</name>
</gene>
<dbReference type="RefSeq" id="WP_310306138.1">
    <property type="nucleotide sequence ID" value="NZ_BAAAPS010000006.1"/>
</dbReference>
<keyword evidence="4 6" id="KW-1133">Transmembrane helix</keyword>
<dbReference type="CDD" id="cd06662">
    <property type="entry name" value="SURF1"/>
    <property type="match status" value="1"/>
</dbReference>
<dbReference type="EMBL" id="JAVDYG010000001">
    <property type="protein sequence ID" value="MDR7364461.1"/>
    <property type="molecule type" value="Genomic_DNA"/>
</dbReference>
<evidence type="ECO:0000256" key="3">
    <source>
        <dbReference type="ARBA" id="ARBA00022692"/>
    </source>
</evidence>
<evidence type="ECO:0000313" key="8">
    <source>
        <dbReference type="EMBL" id="MDR7364461.1"/>
    </source>
</evidence>
<keyword evidence="6" id="KW-1003">Cell membrane</keyword>
<dbReference type="InterPro" id="IPR002994">
    <property type="entry name" value="Surf1/Shy1"/>
</dbReference>
<comment type="caution">
    <text evidence="6">Lacks conserved residue(s) required for the propagation of feature annotation.</text>
</comment>